<protein>
    <submittedName>
        <fullName evidence="6">Kinase-like domain-containing protein</fullName>
    </submittedName>
</protein>
<evidence type="ECO:0000259" key="4">
    <source>
        <dbReference type="PROSITE" id="PS50006"/>
    </source>
</evidence>
<feature type="domain" description="Protein kinase" evidence="5">
    <location>
        <begin position="70"/>
        <end position="331"/>
    </location>
</feature>
<keyword evidence="6" id="KW-0418">Kinase</keyword>
<evidence type="ECO:0000313" key="6">
    <source>
        <dbReference type="EMBL" id="RKP27220.1"/>
    </source>
</evidence>
<dbReference type="SUPFAM" id="SSF56112">
    <property type="entry name" value="Protein kinase-like (PK-like)"/>
    <property type="match status" value="1"/>
</dbReference>
<reference evidence="7" key="1">
    <citation type="journal article" date="2018" name="Nat. Microbiol.">
        <title>Leveraging single-cell genomics to expand the fungal tree of life.</title>
        <authorList>
            <person name="Ahrendt S.R."/>
            <person name="Quandt C.A."/>
            <person name="Ciobanu D."/>
            <person name="Clum A."/>
            <person name="Salamov A."/>
            <person name="Andreopoulos B."/>
            <person name="Cheng J.F."/>
            <person name="Woyke T."/>
            <person name="Pelin A."/>
            <person name="Henrissat B."/>
            <person name="Reynolds N.K."/>
            <person name="Benny G.L."/>
            <person name="Smith M.E."/>
            <person name="James T.Y."/>
            <person name="Grigoriev I.V."/>
        </authorList>
    </citation>
    <scope>NUCLEOTIDE SEQUENCE [LARGE SCALE GENOMIC DNA]</scope>
    <source>
        <strain evidence="7">Benny S71-1</strain>
    </source>
</reference>
<name>A0A4P9Z6C6_9FUNG</name>
<comment type="similarity">
    <text evidence="1">Belongs to the protein kinase superfamily. CAMK Ser/Thr protein kinase family. CHEK2 subfamily.</text>
</comment>
<keyword evidence="2" id="KW-0547">Nucleotide-binding</keyword>
<dbReference type="GO" id="GO:0005524">
    <property type="term" value="F:ATP binding"/>
    <property type="evidence" value="ECO:0007669"/>
    <property type="project" value="UniProtKB-KW"/>
</dbReference>
<dbReference type="PROSITE" id="PS50006">
    <property type="entry name" value="FHA_DOMAIN"/>
    <property type="match status" value="1"/>
</dbReference>
<dbReference type="InterPro" id="IPR008984">
    <property type="entry name" value="SMAD_FHA_dom_sf"/>
</dbReference>
<dbReference type="InterPro" id="IPR000719">
    <property type="entry name" value="Prot_kinase_dom"/>
</dbReference>
<dbReference type="PROSITE" id="PS50011">
    <property type="entry name" value="PROTEIN_KINASE_DOM"/>
    <property type="match status" value="1"/>
</dbReference>
<accession>A0A4P9Z6C6</accession>
<dbReference type="FunFam" id="1.10.510.10:FF:000571">
    <property type="entry name" value="Maternal embryonic leucine zipper kinase"/>
    <property type="match status" value="1"/>
</dbReference>
<feature type="non-terminal residue" evidence="6">
    <location>
        <position position="331"/>
    </location>
</feature>
<evidence type="ECO:0000259" key="5">
    <source>
        <dbReference type="PROSITE" id="PS50011"/>
    </source>
</evidence>
<dbReference type="EMBL" id="KZ989248">
    <property type="protein sequence ID" value="RKP27220.1"/>
    <property type="molecule type" value="Genomic_DNA"/>
</dbReference>
<dbReference type="InterPro" id="IPR000253">
    <property type="entry name" value="FHA_dom"/>
</dbReference>
<dbReference type="SMART" id="SM00220">
    <property type="entry name" value="S_TKc"/>
    <property type="match status" value="1"/>
</dbReference>
<dbReference type="OrthoDB" id="407410at2759"/>
<gene>
    <name evidence="6" type="ORF">SYNPS1DRAFT_2529</name>
</gene>
<evidence type="ECO:0000256" key="1">
    <source>
        <dbReference type="ARBA" id="ARBA00005575"/>
    </source>
</evidence>
<dbReference type="Pfam" id="PF00069">
    <property type="entry name" value="Pkinase"/>
    <property type="match status" value="1"/>
</dbReference>
<dbReference type="AlphaFoldDB" id="A0A4P9Z6C6"/>
<proteinExistence type="inferred from homology"/>
<dbReference type="PROSITE" id="PS00108">
    <property type="entry name" value="PROTEIN_KINASE_ST"/>
    <property type="match status" value="1"/>
</dbReference>
<keyword evidence="7" id="KW-1185">Reference proteome</keyword>
<dbReference type="SUPFAM" id="SSF49879">
    <property type="entry name" value="SMAD/FHA domain"/>
    <property type="match status" value="1"/>
</dbReference>
<evidence type="ECO:0000313" key="7">
    <source>
        <dbReference type="Proteomes" id="UP000278143"/>
    </source>
</evidence>
<dbReference type="Gene3D" id="3.30.200.20">
    <property type="entry name" value="Phosphorylase Kinase, domain 1"/>
    <property type="match status" value="1"/>
</dbReference>
<keyword evidence="3" id="KW-0067">ATP-binding</keyword>
<dbReference type="Pfam" id="PF00498">
    <property type="entry name" value="FHA"/>
    <property type="match status" value="1"/>
</dbReference>
<feature type="non-terminal residue" evidence="6">
    <location>
        <position position="1"/>
    </location>
</feature>
<organism evidence="6 7">
    <name type="scientific">Syncephalis pseudoplumigaleata</name>
    <dbReference type="NCBI Taxonomy" id="1712513"/>
    <lineage>
        <taxon>Eukaryota</taxon>
        <taxon>Fungi</taxon>
        <taxon>Fungi incertae sedis</taxon>
        <taxon>Zoopagomycota</taxon>
        <taxon>Zoopagomycotina</taxon>
        <taxon>Zoopagomycetes</taxon>
        <taxon>Zoopagales</taxon>
        <taxon>Piptocephalidaceae</taxon>
        <taxon>Syncephalis</taxon>
    </lineage>
</organism>
<evidence type="ECO:0000256" key="3">
    <source>
        <dbReference type="ARBA" id="ARBA00022840"/>
    </source>
</evidence>
<dbReference type="InterPro" id="IPR008271">
    <property type="entry name" value="Ser/Thr_kinase_AS"/>
</dbReference>
<dbReference type="Gene3D" id="1.10.510.10">
    <property type="entry name" value="Transferase(Phosphotransferase) domain 1"/>
    <property type="match status" value="1"/>
</dbReference>
<dbReference type="CDD" id="cd05117">
    <property type="entry name" value="STKc_CAMK"/>
    <property type="match status" value="1"/>
</dbReference>
<dbReference type="GO" id="GO:0004672">
    <property type="term" value="F:protein kinase activity"/>
    <property type="evidence" value="ECO:0007669"/>
    <property type="project" value="InterPro"/>
</dbReference>
<sequence>RAIGMGEQGRERVFVEDLSSNGTFVNGTKIGRGNRRELHHGDELQLAIWTAGSDIPYFYDKFYHPSARPMLTHTIVTSGAFATVKLALERRTGQLVAVKIMDKRTLYKRGQPNEQTDQETRILMALDHPCIVKIREVFNEEQFYMVLEFLQGGELFDRIKRKRCFSEAEARIIFLQLFHAIKYLHNRDITHRDLKPENILMVDNTSLRLKISDFGLAKMVSEETFLHTLCGTPSYVAPEVFNPNSQRAYTKAVDMWSCGVILYVCLSGQVPFGSIRGPPSLQEQIQQGLYSFDDPVWRDVSDTAKDLIEWLLATNPNERATVEQALSHPWM</sequence>
<dbReference type="Gene3D" id="2.60.200.20">
    <property type="match status" value="1"/>
</dbReference>
<keyword evidence="6" id="KW-0808">Transferase</keyword>
<dbReference type="Proteomes" id="UP000278143">
    <property type="component" value="Unassembled WGS sequence"/>
</dbReference>
<feature type="domain" description="FHA" evidence="4">
    <location>
        <begin position="1"/>
        <end position="30"/>
    </location>
</feature>
<dbReference type="PANTHER" id="PTHR24347">
    <property type="entry name" value="SERINE/THREONINE-PROTEIN KINASE"/>
    <property type="match status" value="1"/>
</dbReference>
<dbReference type="InterPro" id="IPR011009">
    <property type="entry name" value="Kinase-like_dom_sf"/>
</dbReference>
<evidence type="ECO:0000256" key="2">
    <source>
        <dbReference type="ARBA" id="ARBA00022741"/>
    </source>
</evidence>